<keyword evidence="2" id="KW-0614">Plasmid</keyword>
<feature type="region of interest" description="Disordered" evidence="1">
    <location>
        <begin position="141"/>
        <end position="236"/>
    </location>
</feature>
<evidence type="ECO:0000313" key="2">
    <source>
        <dbReference type="EMBL" id="ABI79412.1"/>
    </source>
</evidence>
<feature type="compositionally biased region" description="Pro residues" evidence="1">
    <location>
        <begin position="183"/>
        <end position="203"/>
    </location>
</feature>
<evidence type="ECO:0000256" key="1">
    <source>
        <dbReference type="SAM" id="MobiDB-lite"/>
    </source>
</evidence>
<reference evidence="2" key="1">
    <citation type="submission" date="2006-08" db="EMBL/GenBank/DDBJ databases">
        <title>The complete nucleotide sequence of Nocardia linear plasmid pNSL1.</title>
        <authorList>
            <person name="Zhu Y."/>
            <person name="Xu M."/>
            <person name="Qin Z."/>
        </authorList>
    </citation>
    <scope>NUCLEOTIDE SEQUENCE</scope>
    <source>
        <strain evidence="2">NS1</strain>
        <plasmid evidence="2">pNSL1</plasmid>
    </source>
</reference>
<proteinExistence type="predicted"/>
<sequence>MSTHQPTAPRTLLDKLRAYFTRRPHIPPIAPVEVPALSTPDFTAAAAEITAAVTELATRRTSPLTGRDNLSIDGAHTAMFDPIIEPITRAWLHHAHREHDRIVATLTDRKIQALCAINALKDTVHDARVDLARARTADDTLAHHLALPPTTDPRPDPHTDPLPLPRPATDTIADLHLLTNTPTPTPAPTPAPAPAPMPAPTAAPMPETKTPTPPTHTTPLPPTTTLIHNGTPHPTP</sequence>
<dbReference type="EMBL" id="DQ888171">
    <property type="protein sequence ID" value="ABI79412.1"/>
    <property type="molecule type" value="Genomic_DNA"/>
</dbReference>
<geneLocation type="plasmid" evidence="2">
    <name>pNSL1</name>
</geneLocation>
<dbReference type="RefSeq" id="WP_012477012.1">
    <property type="nucleotide sequence ID" value="NC_010850.1"/>
</dbReference>
<gene>
    <name evidence="2" type="ORF">PNSL1.084</name>
</gene>
<feature type="compositionally biased region" description="Pro residues" evidence="1">
    <location>
        <begin position="211"/>
        <end position="222"/>
    </location>
</feature>
<name>Q06G99_9NOCA</name>
<organism evidence="2">
    <name type="scientific">Rhodococcus sp. NS1</name>
    <dbReference type="NCBI Taxonomy" id="402236"/>
    <lineage>
        <taxon>Bacteria</taxon>
        <taxon>Bacillati</taxon>
        <taxon>Actinomycetota</taxon>
        <taxon>Actinomycetes</taxon>
        <taxon>Mycobacteriales</taxon>
        <taxon>Nocardiaceae</taxon>
        <taxon>Rhodococcus</taxon>
    </lineage>
</organism>
<dbReference type="AlphaFoldDB" id="Q06G99"/>
<protein>
    <submittedName>
        <fullName evidence="2">Uncharacterized protein</fullName>
    </submittedName>
</protein>
<accession>Q06G99</accession>